<organism evidence="7 8">
    <name type="scientific">Cudoniella acicularis</name>
    <dbReference type="NCBI Taxonomy" id="354080"/>
    <lineage>
        <taxon>Eukaryota</taxon>
        <taxon>Fungi</taxon>
        <taxon>Dikarya</taxon>
        <taxon>Ascomycota</taxon>
        <taxon>Pezizomycotina</taxon>
        <taxon>Leotiomycetes</taxon>
        <taxon>Helotiales</taxon>
        <taxon>Tricladiaceae</taxon>
        <taxon>Cudoniella</taxon>
    </lineage>
</organism>
<dbReference type="GO" id="GO:0003682">
    <property type="term" value="F:chromatin binding"/>
    <property type="evidence" value="ECO:0007669"/>
    <property type="project" value="TreeGrafter"/>
</dbReference>
<dbReference type="FunFam" id="1.10.20.10:FF:000105">
    <property type="entry name" value="Inner kinetochore subunit cnp20"/>
    <property type="match status" value="1"/>
</dbReference>
<gene>
    <name evidence="7" type="ORF">G7Y89_g8077</name>
</gene>
<dbReference type="Proteomes" id="UP000566819">
    <property type="component" value="Unassembled WGS sequence"/>
</dbReference>
<keyword evidence="3" id="KW-0158">Chromosome</keyword>
<feature type="compositionally biased region" description="Acidic residues" evidence="5">
    <location>
        <begin position="190"/>
        <end position="199"/>
    </location>
</feature>
<dbReference type="GO" id="GO:0071821">
    <property type="term" value="C:FANCM-MHF complex"/>
    <property type="evidence" value="ECO:0007669"/>
    <property type="project" value="TreeGrafter"/>
</dbReference>
<dbReference type="EMBL" id="JAAMPI010000593">
    <property type="protein sequence ID" value="KAF4630068.1"/>
    <property type="molecule type" value="Genomic_DNA"/>
</dbReference>
<evidence type="ECO:0000256" key="4">
    <source>
        <dbReference type="ARBA" id="ARBA00023242"/>
    </source>
</evidence>
<dbReference type="GO" id="GO:0031297">
    <property type="term" value="P:replication fork processing"/>
    <property type="evidence" value="ECO:0007669"/>
    <property type="project" value="TreeGrafter"/>
</dbReference>
<dbReference type="PANTHER" id="PTHR22980:SF5">
    <property type="entry name" value="CENP-T_HISTONE H4 HISTONE FOLD DOMAIN-CONTAINING PROTEIN"/>
    <property type="match status" value="1"/>
</dbReference>
<dbReference type="Pfam" id="PF15511">
    <property type="entry name" value="CENP-T_C"/>
    <property type="match status" value="1"/>
</dbReference>
<evidence type="ECO:0000313" key="7">
    <source>
        <dbReference type="EMBL" id="KAF4630068.1"/>
    </source>
</evidence>
<name>A0A8H4RI51_9HELO</name>
<keyword evidence="8" id="KW-1185">Reference proteome</keyword>
<dbReference type="AlphaFoldDB" id="A0A8H4RI51"/>
<sequence>MSAQGRRGAATNKNIERLGAELIRVTPQNSDTEDSISAAKETPYTTLRALANIPRPTTPLRRASSAGPPSTHRSIRRTPTARIPGAGQKNGSGRQPIAVTPHGRAAQRQLEARRAGLTPGKDRRKSGLQQRETPRDTLRALARLLAPKSTAIVPTPEVPKPSISNYSLEGKDDLDDWPELERPRLSLPIGDDDSDDDDSLLLPPRSAGLEDENFTVQSVEIARRAISEQPYSRLSRGSFGSIRLSDRFADLNDLSFDGIAEDSSFMGGIAFGDNVEDLPDDDNMHGDNTETLRDIGFGRGRISDIRPGDILGDDTEDTFVFTVPPRDVSEPRSEDEPERPDPVYEDDQNVMDEEEDEIPDGTEDIDMEEPDSHRTLQTDPHSEMSMLDTTREVDVMSALKHTTARRKMVKVSKHGIQYPSLPVGVVKKLATTYARTAGNGKTKLNKETMDAIMQATDWFFEQVSDDLGAYAKHAGRKTIDESDIVTLMARQRQTNVSNTPFSLAQKHLPRELLQELRMVPPFKLKKGRQLQRVDEDD</sequence>
<evidence type="ECO:0000256" key="5">
    <source>
        <dbReference type="SAM" id="MobiDB-lite"/>
    </source>
</evidence>
<dbReference type="InterPro" id="IPR035425">
    <property type="entry name" value="CENP-T/H4_C"/>
</dbReference>
<dbReference type="SUPFAM" id="SSF47113">
    <property type="entry name" value="Histone-fold"/>
    <property type="match status" value="1"/>
</dbReference>
<proteinExistence type="predicted"/>
<evidence type="ECO:0000256" key="1">
    <source>
        <dbReference type="ARBA" id="ARBA00004123"/>
    </source>
</evidence>
<keyword evidence="4" id="KW-0539">Nucleus</keyword>
<dbReference type="InterPro" id="IPR009072">
    <property type="entry name" value="Histone-fold"/>
</dbReference>
<comment type="subcellular location">
    <subcellularLocation>
        <location evidence="2">Chromosome</location>
    </subcellularLocation>
    <subcellularLocation>
        <location evidence="1">Nucleus</location>
    </subcellularLocation>
</comment>
<evidence type="ECO:0000256" key="3">
    <source>
        <dbReference type="ARBA" id="ARBA00022454"/>
    </source>
</evidence>
<feature type="compositionally biased region" description="Basic and acidic residues" evidence="5">
    <location>
        <begin position="370"/>
        <end position="381"/>
    </location>
</feature>
<dbReference type="Gene3D" id="1.10.20.10">
    <property type="entry name" value="Histone, subunit A"/>
    <property type="match status" value="1"/>
</dbReference>
<dbReference type="PANTHER" id="PTHR22980">
    <property type="entry name" value="CORTISTATIN"/>
    <property type="match status" value="1"/>
</dbReference>
<feature type="compositionally biased region" description="Basic and acidic residues" evidence="5">
    <location>
        <begin position="327"/>
        <end position="342"/>
    </location>
</feature>
<feature type="domain" description="CENP-T/Histone H4 histone fold" evidence="6">
    <location>
        <begin position="414"/>
        <end position="520"/>
    </location>
</feature>
<comment type="caution">
    <text evidence="7">The sequence shown here is derived from an EMBL/GenBank/DDBJ whole genome shotgun (WGS) entry which is preliminary data.</text>
</comment>
<dbReference type="OrthoDB" id="10071681at2759"/>
<reference evidence="7 8" key="1">
    <citation type="submission" date="2020-03" db="EMBL/GenBank/DDBJ databases">
        <title>Draft Genome Sequence of Cudoniella acicularis.</title>
        <authorList>
            <person name="Buettner E."/>
            <person name="Kellner H."/>
        </authorList>
    </citation>
    <scope>NUCLEOTIDE SEQUENCE [LARGE SCALE GENOMIC DNA]</scope>
    <source>
        <strain evidence="7 8">DSM 108380</strain>
    </source>
</reference>
<protein>
    <recommendedName>
        <fullName evidence="6">CENP-T/Histone H4 histone fold domain-containing protein</fullName>
    </recommendedName>
</protein>
<feature type="compositionally biased region" description="Acidic residues" evidence="5">
    <location>
        <begin position="343"/>
        <end position="369"/>
    </location>
</feature>
<evidence type="ECO:0000256" key="2">
    <source>
        <dbReference type="ARBA" id="ARBA00004286"/>
    </source>
</evidence>
<feature type="region of interest" description="Disordered" evidence="5">
    <location>
        <begin position="1"/>
        <end position="136"/>
    </location>
</feature>
<dbReference type="GO" id="GO:0000712">
    <property type="term" value="P:resolution of meiotic recombination intermediates"/>
    <property type="evidence" value="ECO:0007669"/>
    <property type="project" value="TreeGrafter"/>
</dbReference>
<feature type="region of interest" description="Disordered" evidence="5">
    <location>
        <begin position="324"/>
        <end position="381"/>
    </location>
</feature>
<dbReference type="GO" id="GO:0005694">
    <property type="term" value="C:chromosome"/>
    <property type="evidence" value="ECO:0007669"/>
    <property type="project" value="UniProtKB-SubCell"/>
</dbReference>
<accession>A0A8H4RI51</accession>
<feature type="region of interest" description="Disordered" evidence="5">
    <location>
        <begin position="152"/>
        <end position="206"/>
    </location>
</feature>
<evidence type="ECO:0000259" key="6">
    <source>
        <dbReference type="Pfam" id="PF15511"/>
    </source>
</evidence>
<dbReference type="CDD" id="cd22920">
    <property type="entry name" value="HFD_CENP-T"/>
    <property type="match status" value="1"/>
</dbReference>
<evidence type="ECO:0000313" key="8">
    <source>
        <dbReference type="Proteomes" id="UP000566819"/>
    </source>
</evidence>
<dbReference type="GO" id="GO:0046982">
    <property type="term" value="F:protein heterodimerization activity"/>
    <property type="evidence" value="ECO:0007669"/>
    <property type="project" value="InterPro"/>
</dbReference>